<name>A0A368HAK3_ANCCA</name>
<sequence length="71" mass="8045">MSNRRTRSPELVARKNVSLRQNLPSSGIRQAHNDLISFLYTSHGESYDEHVGTVESIVALPREKVRQSSHT</sequence>
<comment type="caution">
    <text evidence="1">The sequence shown here is derived from an EMBL/GenBank/DDBJ whole genome shotgun (WGS) entry which is preliminary data.</text>
</comment>
<evidence type="ECO:0000313" key="2">
    <source>
        <dbReference type="Proteomes" id="UP000252519"/>
    </source>
</evidence>
<reference evidence="1 2" key="1">
    <citation type="submission" date="2014-10" db="EMBL/GenBank/DDBJ databases">
        <title>Draft genome of the hookworm Ancylostoma caninum.</title>
        <authorList>
            <person name="Mitreva M."/>
        </authorList>
    </citation>
    <scope>NUCLEOTIDE SEQUENCE [LARGE SCALE GENOMIC DNA]</scope>
    <source>
        <strain evidence="1 2">Baltimore</strain>
    </source>
</reference>
<dbReference type="OrthoDB" id="5913021at2759"/>
<dbReference type="AlphaFoldDB" id="A0A368HAK3"/>
<dbReference type="Proteomes" id="UP000252519">
    <property type="component" value="Unassembled WGS sequence"/>
</dbReference>
<evidence type="ECO:0000313" key="1">
    <source>
        <dbReference type="EMBL" id="RCN52738.1"/>
    </source>
</evidence>
<proteinExistence type="predicted"/>
<protein>
    <submittedName>
        <fullName evidence="1">Uncharacterized protein</fullName>
    </submittedName>
</protein>
<dbReference type="STRING" id="29170.A0A368HAK3"/>
<keyword evidence="2" id="KW-1185">Reference proteome</keyword>
<organism evidence="1 2">
    <name type="scientific">Ancylostoma caninum</name>
    <name type="common">Dog hookworm</name>
    <dbReference type="NCBI Taxonomy" id="29170"/>
    <lineage>
        <taxon>Eukaryota</taxon>
        <taxon>Metazoa</taxon>
        <taxon>Ecdysozoa</taxon>
        <taxon>Nematoda</taxon>
        <taxon>Chromadorea</taxon>
        <taxon>Rhabditida</taxon>
        <taxon>Rhabditina</taxon>
        <taxon>Rhabditomorpha</taxon>
        <taxon>Strongyloidea</taxon>
        <taxon>Ancylostomatidae</taxon>
        <taxon>Ancylostomatinae</taxon>
        <taxon>Ancylostoma</taxon>
    </lineage>
</organism>
<accession>A0A368HAK3</accession>
<dbReference type="EMBL" id="JOJR01000005">
    <property type="protein sequence ID" value="RCN52738.1"/>
    <property type="molecule type" value="Genomic_DNA"/>
</dbReference>
<gene>
    <name evidence="1" type="ORF">ANCCAN_01114</name>
</gene>